<dbReference type="AlphaFoldDB" id="A0A8X6GNP8"/>
<proteinExistence type="predicted"/>
<dbReference type="EMBL" id="BMAO01026248">
    <property type="protein sequence ID" value="GFR08027.1"/>
    <property type="molecule type" value="Genomic_DNA"/>
</dbReference>
<sequence>LPGHHQVGLKSAFSGCLDYKCLVISVTAWTPSSGLKALHFSGCLDQMFGHISHSLDTTVA</sequence>
<name>A0A8X6GNP8_TRICU</name>
<accession>A0A8X6GNP8</accession>
<dbReference type="Proteomes" id="UP000887116">
    <property type="component" value="Unassembled WGS sequence"/>
</dbReference>
<protein>
    <submittedName>
        <fullName evidence="1">Uncharacterized protein</fullName>
    </submittedName>
</protein>
<keyword evidence="2" id="KW-1185">Reference proteome</keyword>
<gene>
    <name evidence="1" type="ORF">TNCT_44011</name>
</gene>
<feature type="non-terminal residue" evidence="1">
    <location>
        <position position="1"/>
    </location>
</feature>
<reference evidence="1" key="1">
    <citation type="submission" date="2020-07" db="EMBL/GenBank/DDBJ databases">
        <title>Multicomponent nature underlies the extraordinary mechanical properties of spider dragline silk.</title>
        <authorList>
            <person name="Kono N."/>
            <person name="Nakamura H."/>
            <person name="Mori M."/>
            <person name="Yoshida Y."/>
            <person name="Ohtoshi R."/>
            <person name="Malay A.D."/>
            <person name="Moran D.A.P."/>
            <person name="Tomita M."/>
            <person name="Numata K."/>
            <person name="Arakawa K."/>
        </authorList>
    </citation>
    <scope>NUCLEOTIDE SEQUENCE</scope>
</reference>
<organism evidence="1 2">
    <name type="scientific">Trichonephila clavata</name>
    <name type="common">Joro spider</name>
    <name type="synonym">Nephila clavata</name>
    <dbReference type="NCBI Taxonomy" id="2740835"/>
    <lineage>
        <taxon>Eukaryota</taxon>
        <taxon>Metazoa</taxon>
        <taxon>Ecdysozoa</taxon>
        <taxon>Arthropoda</taxon>
        <taxon>Chelicerata</taxon>
        <taxon>Arachnida</taxon>
        <taxon>Araneae</taxon>
        <taxon>Araneomorphae</taxon>
        <taxon>Entelegynae</taxon>
        <taxon>Araneoidea</taxon>
        <taxon>Nephilidae</taxon>
        <taxon>Trichonephila</taxon>
    </lineage>
</organism>
<comment type="caution">
    <text evidence="1">The sequence shown here is derived from an EMBL/GenBank/DDBJ whole genome shotgun (WGS) entry which is preliminary data.</text>
</comment>
<evidence type="ECO:0000313" key="2">
    <source>
        <dbReference type="Proteomes" id="UP000887116"/>
    </source>
</evidence>
<evidence type="ECO:0000313" key="1">
    <source>
        <dbReference type="EMBL" id="GFR08027.1"/>
    </source>
</evidence>